<protein>
    <submittedName>
        <fullName evidence="2">Uncharacterized protein</fullName>
    </submittedName>
</protein>
<proteinExistence type="predicted"/>
<feature type="compositionally biased region" description="Basic and acidic residues" evidence="1">
    <location>
        <begin position="25"/>
        <end position="47"/>
    </location>
</feature>
<name>A0ABQ1QCW4_9BACI</name>
<reference evidence="3" key="1">
    <citation type="journal article" date="2019" name="Int. J. Syst. Evol. Microbiol.">
        <title>The Global Catalogue of Microorganisms (GCM) 10K type strain sequencing project: providing services to taxonomists for standard genome sequencing and annotation.</title>
        <authorList>
            <consortium name="The Broad Institute Genomics Platform"/>
            <consortium name="The Broad Institute Genome Sequencing Center for Infectious Disease"/>
            <person name="Wu L."/>
            <person name="Ma J."/>
        </authorList>
    </citation>
    <scope>NUCLEOTIDE SEQUENCE [LARGE SCALE GENOMIC DNA]</scope>
    <source>
        <strain evidence="3">CGMCC 1.15353</strain>
    </source>
</reference>
<sequence>MIHATTTRFGNAFVYTNFGKGGPGKMRDSRGKTGFRDPTESGANEEAREFVHRKASVFPGPPYSHPK</sequence>
<dbReference type="Proteomes" id="UP000642571">
    <property type="component" value="Unassembled WGS sequence"/>
</dbReference>
<feature type="region of interest" description="Disordered" evidence="1">
    <location>
        <begin position="18"/>
        <end position="47"/>
    </location>
</feature>
<dbReference type="EMBL" id="BMIN01000018">
    <property type="protein sequence ID" value="GGD23397.1"/>
    <property type="molecule type" value="Genomic_DNA"/>
</dbReference>
<evidence type="ECO:0000313" key="2">
    <source>
        <dbReference type="EMBL" id="GGD23397.1"/>
    </source>
</evidence>
<evidence type="ECO:0000256" key="1">
    <source>
        <dbReference type="SAM" id="MobiDB-lite"/>
    </source>
</evidence>
<comment type="caution">
    <text evidence="2">The sequence shown here is derived from an EMBL/GenBank/DDBJ whole genome shotgun (WGS) entry which is preliminary data.</text>
</comment>
<evidence type="ECO:0000313" key="3">
    <source>
        <dbReference type="Proteomes" id="UP000642571"/>
    </source>
</evidence>
<keyword evidence="3" id="KW-1185">Reference proteome</keyword>
<accession>A0ABQ1QCW4</accession>
<organism evidence="2 3">
    <name type="scientific">Pontibacillus salipaludis</name>
    <dbReference type="NCBI Taxonomy" id="1697394"/>
    <lineage>
        <taxon>Bacteria</taxon>
        <taxon>Bacillati</taxon>
        <taxon>Bacillota</taxon>
        <taxon>Bacilli</taxon>
        <taxon>Bacillales</taxon>
        <taxon>Bacillaceae</taxon>
        <taxon>Pontibacillus</taxon>
    </lineage>
</organism>
<gene>
    <name evidence="2" type="ORF">GCM10011389_33930</name>
</gene>